<organism evidence="2 3">
    <name type="scientific">Trifolium medium</name>
    <dbReference type="NCBI Taxonomy" id="97028"/>
    <lineage>
        <taxon>Eukaryota</taxon>
        <taxon>Viridiplantae</taxon>
        <taxon>Streptophyta</taxon>
        <taxon>Embryophyta</taxon>
        <taxon>Tracheophyta</taxon>
        <taxon>Spermatophyta</taxon>
        <taxon>Magnoliopsida</taxon>
        <taxon>eudicotyledons</taxon>
        <taxon>Gunneridae</taxon>
        <taxon>Pentapetalae</taxon>
        <taxon>rosids</taxon>
        <taxon>fabids</taxon>
        <taxon>Fabales</taxon>
        <taxon>Fabaceae</taxon>
        <taxon>Papilionoideae</taxon>
        <taxon>50 kb inversion clade</taxon>
        <taxon>NPAAA clade</taxon>
        <taxon>Hologalegina</taxon>
        <taxon>IRL clade</taxon>
        <taxon>Trifolieae</taxon>
        <taxon>Trifolium</taxon>
    </lineage>
</organism>
<proteinExistence type="predicted"/>
<sequence>SDPVASFRLANPGETKSESFRVSG</sequence>
<accession>A0A392RHF7</accession>
<feature type="region of interest" description="Disordered" evidence="1">
    <location>
        <begin position="1"/>
        <end position="24"/>
    </location>
</feature>
<evidence type="ECO:0000256" key="1">
    <source>
        <dbReference type="SAM" id="MobiDB-lite"/>
    </source>
</evidence>
<dbReference type="AlphaFoldDB" id="A0A392RHF7"/>
<evidence type="ECO:0000313" key="3">
    <source>
        <dbReference type="Proteomes" id="UP000265520"/>
    </source>
</evidence>
<evidence type="ECO:0000313" key="2">
    <source>
        <dbReference type="EMBL" id="MCI35025.1"/>
    </source>
</evidence>
<reference evidence="2 3" key="1">
    <citation type="journal article" date="2018" name="Front. Plant Sci.">
        <title>Red Clover (Trifolium pratense) and Zigzag Clover (T. medium) - A Picture of Genomic Similarities and Differences.</title>
        <authorList>
            <person name="Dluhosova J."/>
            <person name="Istvanek J."/>
            <person name="Nedelnik J."/>
            <person name="Repkova J."/>
        </authorList>
    </citation>
    <scope>NUCLEOTIDE SEQUENCE [LARGE SCALE GENOMIC DNA]</scope>
    <source>
        <strain evidence="3">cv. 10/8</strain>
        <tissue evidence="2">Leaf</tissue>
    </source>
</reference>
<dbReference type="EMBL" id="LXQA010219477">
    <property type="protein sequence ID" value="MCI35025.1"/>
    <property type="molecule type" value="Genomic_DNA"/>
</dbReference>
<feature type="compositionally biased region" description="Basic and acidic residues" evidence="1">
    <location>
        <begin position="15"/>
        <end position="24"/>
    </location>
</feature>
<comment type="caution">
    <text evidence="2">The sequence shown here is derived from an EMBL/GenBank/DDBJ whole genome shotgun (WGS) entry which is preliminary data.</text>
</comment>
<dbReference type="Proteomes" id="UP000265520">
    <property type="component" value="Unassembled WGS sequence"/>
</dbReference>
<feature type="non-terminal residue" evidence="2">
    <location>
        <position position="1"/>
    </location>
</feature>
<keyword evidence="3" id="KW-1185">Reference proteome</keyword>
<protein>
    <submittedName>
        <fullName evidence="2">Uncharacterized protein</fullName>
    </submittedName>
</protein>
<name>A0A392RHF7_9FABA</name>